<feature type="compositionally biased region" description="Polar residues" evidence="5">
    <location>
        <begin position="1387"/>
        <end position="1397"/>
    </location>
</feature>
<dbReference type="PROSITE" id="PS50004">
    <property type="entry name" value="C2"/>
    <property type="match status" value="1"/>
</dbReference>
<evidence type="ECO:0000313" key="8">
    <source>
        <dbReference type="EMBL" id="KAF6200467.1"/>
    </source>
</evidence>
<comment type="caution">
    <text evidence="8">The sequence shown here is derived from an EMBL/GenBank/DDBJ whole genome shotgun (WGS) entry which is preliminary data.</text>
</comment>
<keyword evidence="9" id="KW-1185">Reference proteome</keyword>
<dbReference type="GO" id="GO:0016316">
    <property type="term" value="F:phosphatidylinositol-3,4-bisphosphate 4-phosphatase activity"/>
    <property type="evidence" value="ECO:0007669"/>
    <property type="project" value="InterPro"/>
</dbReference>
<evidence type="ECO:0000259" key="6">
    <source>
        <dbReference type="PROSITE" id="PS50003"/>
    </source>
</evidence>
<proteinExistence type="inferred from homology"/>
<feature type="compositionally biased region" description="Basic and acidic residues" evidence="5">
    <location>
        <begin position="1399"/>
        <end position="1409"/>
    </location>
</feature>
<dbReference type="Gene3D" id="2.30.29.30">
    <property type="entry name" value="Pleckstrin-homology domain (PH domain)/Phosphotyrosine-binding domain (PTB)"/>
    <property type="match status" value="1"/>
</dbReference>
<dbReference type="SMART" id="SM00233">
    <property type="entry name" value="PH"/>
    <property type="match status" value="1"/>
</dbReference>
<organism evidence="8 9">
    <name type="scientific">Apolygus lucorum</name>
    <name type="common">Small green plant bug</name>
    <name type="synonym">Lygocoris lucorum</name>
    <dbReference type="NCBI Taxonomy" id="248454"/>
    <lineage>
        <taxon>Eukaryota</taxon>
        <taxon>Metazoa</taxon>
        <taxon>Ecdysozoa</taxon>
        <taxon>Arthropoda</taxon>
        <taxon>Hexapoda</taxon>
        <taxon>Insecta</taxon>
        <taxon>Pterygota</taxon>
        <taxon>Neoptera</taxon>
        <taxon>Paraneoptera</taxon>
        <taxon>Hemiptera</taxon>
        <taxon>Heteroptera</taxon>
        <taxon>Panheteroptera</taxon>
        <taxon>Cimicomorpha</taxon>
        <taxon>Miridae</taxon>
        <taxon>Mirini</taxon>
        <taxon>Apolygus</taxon>
    </lineage>
</organism>
<reference evidence="8" key="1">
    <citation type="journal article" date="2021" name="Mol. Ecol. Resour.">
        <title>Apolygus lucorum genome provides insights into omnivorousness and mesophyll feeding.</title>
        <authorList>
            <person name="Liu Y."/>
            <person name="Liu H."/>
            <person name="Wang H."/>
            <person name="Huang T."/>
            <person name="Liu B."/>
            <person name="Yang B."/>
            <person name="Yin L."/>
            <person name="Li B."/>
            <person name="Zhang Y."/>
            <person name="Zhang S."/>
            <person name="Jiang F."/>
            <person name="Zhang X."/>
            <person name="Ren Y."/>
            <person name="Wang B."/>
            <person name="Wang S."/>
            <person name="Lu Y."/>
            <person name="Wu K."/>
            <person name="Fan W."/>
            <person name="Wang G."/>
        </authorList>
    </citation>
    <scope>NUCLEOTIDE SEQUENCE</scope>
    <source>
        <strain evidence="8">12Hb</strain>
    </source>
</reference>
<evidence type="ECO:0000256" key="1">
    <source>
        <dbReference type="ARBA" id="ARBA00022801"/>
    </source>
</evidence>
<sequence length="1573" mass="176880">MFASDFEQVVKALLRTEILLERWCRLRGNLLFYFKSRDLWSEPVGVVVLEQFTIKVDPQGVEPPHGFTIAFEGGLGQHVGASSEAERDSWIEAIQRSGYYKMRARLRELEQRLELKRGHDPDLDVHMWRLRRGNTIDPSELPICEVSLMCDNLLCDGHGRPPNPVIIAHVFIQSASVWLKYSNTEIIQRSSNPNFLNTISFRSSDGLNSESKIKFTAFDVRETVSQTATPLGCSSVTLGTLQENDRLRIPLKGNSNVTVGFLTITVWSLEREGSNPSTESTPLRAVQHHDPLVYCHRRSQSLPPRLGCKLKLPRQGEFKHIFGNPAVHTYRFHSGLGGDISVHEIMAESMLCFTFPQQLVGIWINEEKELLQEVAAMGELVEPWHSLQVELLDRHLQLLHLYSQAKENLQAHKGSFFKPSSRKFDRSLEFAPINLHLQRMWVQNETLKKCDFYDIITVGAFTAHSHKSKNGGLIKLLQQVKESPIKGRTDNPSVNKISMAHDAIQAIKQLRREVVDAMRTLMKLAKEKKTAGMLPICDEMVLKTRTLLTLWDSGLVEEALSFVEEHKVTPSMSDDIIAMSPFRRITQHLQFANLKSPDADDPVTPDSPSAQPLHSFFKVSRDRDNKVDQDQFVIFPDAEEDEKKPIDVNSNNEENKNEDYRAEEDEGTEEETAPMTQISNGHDSEKSRMFLDTHAMCSSPSANYYKPTDEPEPWDLTQLNIEASVMCLVSKVKFLCGRCSSPAVRLRNAQRGIGRSQSFRSELCAQQQEAVILQPSTKENKLNSRTGSDDNINQAVESATAVRNKFTEGLELCNITDWTRELRPSMKKLRQAMDGLLKTARLTHSVFRLQEDKKAAQRSCNVRYRRHVCFSHALTSLVTGLMAKLWCQKPDPTFVHILSTLGPLVSFEGLLSYYGDEIDMWGDMVVAIEDLRTVSFVLVPSSPSSRGGAYQPKVIGPRSSLSIQLPVPENIHSLLPLAPSSNQLTFHVTPVFFNIGINELATLAENLGSVKPQERSNADNFVRLNEYYHHYRKLGLANNHSTNYRGINSHKADASLADLMNRLKVEVENPKSKNVAVLQLAAVVCRKMKGLRFTSCKSAKDRTGMSVTLEQVNILSSEYDLAEHEFQRALDCTRSEGCRRENSYKNTGVRKYAFNSLQLYTLPKLYRPPQGTYGSAHFIHSSHQINLKDSTMTARLSAQDKKDLDKFTKFLALKSAQIIVQSRMGEKISTKCNPESSGTDWFNLAIKDLPEVLAEAKSAMYSGGPRLPLCVEIYLKTVEGDTMVLENWAVGVKPEIVDPSVRVTYTVYNRMGILLKSLVSVTRVTPAYKLSRRQGPDSYVISYKIYVGEPQLSSLGEGYNSMKVGQLSTPVGTIYLSVAYRTKMTISPQPSNDSSIMVKSDHFRPESSPKHTRSNNSDENEMVSETIKLGAFAESLKKPRMPQEFDPLSDIPFSSLLNMGKPIGKTSPPEPVVDVTPNQDDSDNGNVTPRCPSLSDDFIMVDLKTPFAGSNANTDLGMFYRECQSAPQLEAFGNDPPVFDQVGDLTRQLEAFETNLREYDNVITELCNADNNN</sequence>
<dbReference type="InterPro" id="IPR018731">
    <property type="entry name" value="Atg13_N"/>
</dbReference>
<keyword evidence="4" id="KW-0175">Coiled coil</keyword>
<evidence type="ECO:0000313" key="9">
    <source>
        <dbReference type="Proteomes" id="UP000466442"/>
    </source>
</evidence>
<feature type="compositionally biased region" description="Acidic residues" evidence="5">
    <location>
        <begin position="661"/>
        <end position="672"/>
    </location>
</feature>
<evidence type="ECO:0000259" key="7">
    <source>
        <dbReference type="PROSITE" id="PS50004"/>
    </source>
</evidence>
<dbReference type="InterPro" id="IPR000008">
    <property type="entry name" value="C2_dom"/>
</dbReference>
<keyword evidence="1" id="KW-0378">Hydrolase</keyword>
<feature type="region of interest" description="Disordered" evidence="5">
    <location>
        <begin position="634"/>
        <end position="683"/>
    </location>
</feature>
<feature type="region of interest" description="Disordered" evidence="5">
    <location>
        <begin position="595"/>
        <end position="621"/>
    </location>
</feature>
<dbReference type="SUPFAM" id="SSF50729">
    <property type="entry name" value="PH domain-like"/>
    <property type="match status" value="1"/>
</dbReference>
<dbReference type="Proteomes" id="UP000466442">
    <property type="component" value="Unassembled WGS sequence"/>
</dbReference>
<dbReference type="PANTHER" id="PTHR12187:SF11">
    <property type="entry name" value="PHOSPHATIDYLINOSITOL-3,4-BISPHOSPHATE 4-PHOSPHATASE"/>
    <property type="match status" value="1"/>
</dbReference>
<feature type="domain" description="PH" evidence="6">
    <location>
        <begin position="21"/>
        <end position="99"/>
    </location>
</feature>
<dbReference type="InterPro" id="IPR001849">
    <property type="entry name" value="PH_domain"/>
</dbReference>
<name>A0A8S9WUV8_APOLU</name>
<protein>
    <recommendedName>
        <fullName evidence="3">Autophagy-related protein 13</fullName>
    </recommendedName>
</protein>
<feature type="region of interest" description="Disordered" evidence="5">
    <location>
        <begin position="1387"/>
        <end position="1421"/>
    </location>
</feature>
<keyword evidence="2" id="KW-0443">Lipid metabolism</keyword>
<keyword evidence="3" id="KW-0072">Autophagy</keyword>
<dbReference type="Gene3D" id="3.30.900.10">
    <property type="entry name" value="HORMA domain"/>
    <property type="match status" value="1"/>
</dbReference>
<evidence type="ECO:0000256" key="5">
    <source>
        <dbReference type="SAM" id="MobiDB-lite"/>
    </source>
</evidence>
<dbReference type="Pfam" id="PF10033">
    <property type="entry name" value="ATG13"/>
    <property type="match status" value="1"/>
</dbReference>
<dbReference type="GO" id="GO:0006914">
    <property type="term" value="P:autophagy"/>
    <property type="evidence" value="ECO:0007669"/>
    <property type="project" value="UniProtKB-KW"/>
</dbReference>
<comment type="similarity">
    <text evidence="3">Belongs to the ATG13 family. Metazoan subfamily.</text>
</comment>
<evidence type="ECO:0000256" key="2">
    <source>
        <dbReference type="ARBA" id="ARBA00023098"/>
    </source>
</evidence>
<accession>A0A8S9WUV8</accession>
<evidence type="ECO:0000256" key="4">
    <source>
        <dbReference type="SAM" id="Coils"/>
    </source>
</evidence>
<dbReference type="EMBL" id="WIXP02000013">
    <property type="protein sequence ID" value="KAF6200467.1"/>
    <property type="molecule type" value="Genomic_DNA"/>
</dbReference>
<feature type="coiled-coil region" evidence="4">
    <location>
        <begin position="500"/>
        <end position="527"/>
    </location>
</feature>
<feature type="domain" description="C2" evidence="7">
    <location>
        <begin position="119"/>
        <end position="251"/>
    </location>
</feature>
<dbReference type="InterPro" id="IPR011993">
    <property type="entry name" value="PH-like_dom_sf"/>
</dbReference>
<evidence type="ECO:0000256" key="3">
    <source>
        <dbReference type="RuleBase" id="RU361214"/>
    </source>
</evidence>
<gene>
    <name evidence="8" type="ORF">GE061_004910</name>
</gene>
<dbReference type="PROSITE" id="PS50003">
    <property type="entry name" value="PH_DOMAIN"/>
    <property type="match status" value="1"/>
</dbReference>
<dbReference type="PANTHER" id="PTHR12187">
    <property type="entry name" value="AGAP000124-PA"/>
    <property type="match status" value="1"/>
</dbReference>
<dbReference type="GO" id="GO:1990316">
    <property type="term" value="C:Atg1/ULK1 kinase complex"/>
    <property type="evidence" value="ECO:0007669"/>
    <property type="project" value="InterPro"/>
</dbReference>
<dbReference type="OrthoDB" id="159395at2759"/>
<dbReference type="InterPro" id="IPR036570">
    <property type="entry name" value="HORMA_dom_sf"/>
</dbReference>
<dbReference type="Pfam" id="PF00169">
    <property type="entry name" value="PH"/>
    <property type="match status" value="1"/>
</dbReference>
<dbReference type="InterPro" id="IPR039034">
    <property type="entry name" value="INPP4"/>
</dbReference>